<gene>
    <name evidence="3" type="ORF">H9647_04465</name>
</gene>
<evidence type="ECO:0000259" key="2">
    <source>
        <dbReference type="Pfam" id="PF00561"/>
    </source>
</evidence>
<comment type="caution">
    <text evidence="3">The sequence shown here is derived from an EMBL/GenBank/DDBJ whole genome shotgun (WGS) entry which is preliminary data.</text>
</comment>
<dbReference type="PANTHER" id="PTHR43798:SF31">
    <property type="entry name" value="AB HYDROLASE SUPERFAMILY PROTEIN YCLE"/>
    <property type="match status" value="1"/>
</dbReference>
<reference evidence="3 4" key="1">
    <citation type="submission" date="2020-08" db="EMBL/GenBank/DDBJ databases">
        <title>A Genomic Blueprint of the Chicken Gut Microbiome.</title>
        <authorList>
            <person name="Gilroy R."/>
            <person name="Ravi A."/>
            <person name="Getino M."/>
            <person name="Pursley I."/>
            <person name="Horton D.L."/>
            <person name="Alikhan N.-F."/>
            <person name="Baker D."/>
            <person name="Gharbi K."/>
            <person name="Hall N."/>
            <person name="Watson M."/>
            <person name="Adriaenssens E.M."/>
            <person name="Foster-Nyarko E."/>
            <person name="Jarju S."/>
            <person name="Secka A."/>
            <person name="Antonio M."/>
            <person name="Oren A."/>
            <person name="Chaudhuri R."/>
            <person name="La Ragione R.M."/>
            <person name="Hildebrand F."/>
            <person name="Pallen M.J."/>
        </authorList>
    </citation>
    <scope>NUCLEOTIDE SEQUENCE [LARGE SCALE GENOMIC DNA]</scope>
    <source>
        <strain evidence="3 4">Sa2BVA9</strain>
    </source>
</reference>
<evidence type="ECO:0000313" key="3">
    <source>
        <dbReference type="EMBL" id="MBD7967308.1"/>
    </source>
</evidence>
<dbReference type="InterPro" id="IPR000073">
    <property type="entry name" value="AB_hydrolase_1"/>
</dbReference>
<sequence length="281" mass="32189">MWEENCVETDRGRFEYFVCGEGEPLAITHFYMAFDVRGSLFASPFTEQYKVYLINVRGAGKSAEIESDSQLRLKEMVKDLEAIREAFGLEKWAFAGHSTGGMLALQYAIEAPNSLIKVIAGCTAASNEYARHPKSIYCTENKNFQRIIKIMELLNSSNTIQEDREKLSYEWALMSYHSEEKLKQALTRPNSGRTIGRSLDYFRKIEMKDFDLRDQLNKIHIPTYVFAGKYDAQCPVEYCIEIATLIPDAKLTVFEKSNHNPFIEEEEAFKDFVKLTLSSGS</sequence>
<feature type="domain" description="AB hydrolase-1" evidence="2">
    <location>
        <begin position="42"/>
        <end position="265"/>
    </location>
</feature>
<dbReference type="Pfam" id="PF00561">
    <property type="entry name" value="Abhydrolase_1"/>
    <property type="match status" value="1"/>
</dbReference>
<dbReference type="PRINTS" id="PR00111">
    <property type="entry name" value="ABHYDROLASE"/>
</dbReference>
<dbReference type="RefSeq" id="WP_191798502.1">
    <property type="nucleotide sequence ID" value="NZ_JACSQL010000001.1"/>
</dbReference>
<proteinExistence type="predicted"/>
<dbReference type="Gene3D" id="6.10.140.700">
    <property type="match status" value="1"/>
</dbReference>
<dbReference type="Gene3D" id="3.40.50.1820">
    <property type="entry name" value="alpha/beta hydrolase"/>
    <property type="match status" value="1"/>
</dbReference>
<keyword evidence="4" id="KW-1185">Reference proteome</keyword>
<evidence type="ECO:0000256" key="1">
    <source>
        <dbReference type="ARBA" id="ARBA00022801"/>
    </source>
</evidence>
<dbReference type="InterPro" id="IPR050266">
    <property type="entry name" value="AB_hydrolase_sf"/>
</dbReference>
<dbReference type="PANTHER" id="PTHR43798">
    <property type="entry name" value="MONOACYLGLYCEROL LIPASE"/>
    <property type="match status" value="1"/>
</dbReference>
<dbReference type="InterPro" id="IPR029058">
    <property type="entry name" value="AB_hydrolase_fold"/>
</dbReference>
<accession>A0ABR8SUX9</accession>
<name>A0ABR8SUX9_9BACL</name>
<protein>
    <submittedName>
        <fullName evidence="3">Alpha/beta hydrolase</fullName>
    </submittedName>
</protein>
<evidence type="ECO:0000313" key="4">
    <source>
        <dbReference type="Proteomes" id="UP000608071"/>
    </source>
</evidence>
<dbReference type="Proteomes" id="UP000608071">
    <property type="component" value="Unassembled WGS sequence"/>
</dbReference>
<dbReference type="GO" id="GO:0016787">
    <property type="term" value="F:hydrolase activity"/>
    <property type="evidence" value="ECO:0007669"/>
    <property type="project" value="UniProtKB-KW"/>
</dbReference>
<dbReference type="EMBL" id="JACSQL010000001">
    <property type="protein sequence ID" value="MBD7967308.1"/>
    <property type="molecule type" value="Genomic_DNA"/>
</dbReference>
<organism evidence="3 4">
    <name type="scientific">Paenibacillus gallinarum</name>
    <dbReference type="NCBI Taxonomy" id="2762232"/>
    <lineage>
        <taxon>Bacteria</taxon>
        <taxon>Bacillati</taxon>
        <taxon>Bacillota</taxon>
        <taxon>Bacilli</taxon>
        <taxon>Bacillales</taxon>
        <taxon>Paenibacillaceae</taxon>
        <taxon>Paenibacillus</taxon>
    </lineage>
</organism>
<keyword evidence="1 3" id="KW-0378">Hydrolase</keyword>
<dbReference type="SUPFAM" id="SSF53474">
    <property type="entry name" value="alpha/beta-Hydrolases"/>
    <property type="match status" value="1"/>
</dbReference>